<name>A0A9P8WHP9_9HYPO</name>
<evidence type="ECO:0000313" key="3">
    <source>
        <dbReference type="Proteomes" id="UP000777438"/>
    </source>
</evidence>
<sequence length="360" mass="40282">MASLSARQVDHSECVTSTERSHEENQERAYIAASRRADRSIEARVQSARMASEIHKRRTGKAFRITEEIVMKEEMYEEEEDDFPRSYRLLSPNMQTSSAEMNNRVETYLTNRVAMSQLLEQDWRDNAINKAFAETFPNVRPLAQSLQSQRWSAPEYPSYPSGASQPQQHPGRLHTPANSSFDPNFRPVSYGSQHPANERSHSMSSAVAPADLDDHHSPSPTTSRSGSHPRTPHPPQSSVFNASNAAGSSMMDLRLEASPFTSELPAEAKMLLGGVDMSDSAGPSLYDQHWLDPMSFYSELGVPKSTNKVHGGQSEQPEQPDDGLYMNNMNSMDWESGVPPPPPDNWESFIVDNPWDADQQ</sequence>
<feature type="compositionally biased region" description="Basic and acidic residues" evidence="1">
    <location>
        <begin position="8"/>
        <end position="27"/>
    </location>
</feature>
<reference evidence="2 3" key="1">
    <citation type="journal article" date="2021" name="Nat. Commun.">
        <title>Genetic determinants of endophytism in the Arabidopsis root mycobiome.</title>
        <authorList>
            <person name="Mesny F."/>
            <person name="Miyauchi S."/>
            <person name="Thiergart T."/>
            <person name="Pickel B."/>
            <person name="Atanasova L."/>
            <person name="Karlsson M."/>
            <person name="Huettel B."/>
            <person name="Barry K.W."/>
            <person name="Haridas S."/>
            <person name="Chen C."/>
            <person name="Bauer D."/>
            <person name="Andreopoulos W."/>
            <person name="Pangilinan J."/>
            <person name="LaButti K."/>
            <person name="Riley R."/>
            <person name="Lipzen A."/>
            <person name="Clum A."/>
            <person name="Drula E."/>
            <person name="Henrissat B."/>
            <person name="Kohler A."/>
            <person name="Grigoriev I.V."/>
            <person name="Martin F.M."/>
            <person name="Hacquard S."/>
        </authorList>
    </citation>
    <scope>NUCLEOTIDE SEQUENCE [LARGE SCALE GENOMIC DNA]</scope>
    <source>
        <strain evidence="2 3">MPI-CAGE-CH-0241</strain>
    </source>
</reference>
<evidence type="ECO:0000313" key="2">
    <source>
        <dbReference type="EMBL" id="KAH6900219.1"/>
    </source>
</evidence>
<comment type="caution">
    <text evidence="2">The sequence shown here is derived from an EMBL/GenBank/DDBJ whole genome shotgun (WGS) entry which is preliminary data.</text>
</comment>
<keyword evidence="3" id="KW-1185">Reference proteome</keyword>
<protein>
    <submittedName>
        <fullName evidence="2">Uncharacterized protein</fullName>
    </submittedName>
</protein>
<feature type="region of interest" description="Disordered" evidence="1">
    <location>
        <begin position="146"/>
        <end position="243"/>
    </location>
</feature>
<evidence type="ECO:0000256" key="1">
    <source>
        <dbReference type="SAM" id="MobiDB-lite"/>
    </source>
</evidence>
<feature type="compositionally biased region" description="Polar residues" evidence="1">
    <location>
        <begin position="304"/>
        <end position="317"/>
    </location>
</feature>
<dbReference type="Proteomes" id="UP000777438">
    <property type="component" value="Unassembled WGS sequence"/>
</dbReference>
<feature type="compositionally biased region" description="Polar residues" evidence="1">
    <location>
        <begin position="218"/>
        <end position="228"/>
    </location>
</feature>
<feature type="region of interest" description="Disordered" evidence="1">
    <location>
        <begin position="1"/>
        <end position="33"/>
    </location>
</feature>
<accession>A0A9P8WHP9</accession>
<dbReference type="AlphaFoldDB" id="A0A9P8WHP9"/>
<dbReference type="EMBL" id="JAGPYM010000001">
    <property type="protein sequence ID" value="KAH6900219.1"/>
    <property type="molecule type" value="Genomic_DNA"/>
</dbReference>
<organism evidence="2 3">
    <name type="scientific">Thelonectria olida</name>
    <dbReference type="NCBI Taxonomy" id="1576542"/>
    <lineage>
        <taxon>Eukaryota</taxon>
        <taxon>Fungi</taxon>
        <taxon>Dikarya</taxon>
        <taxon>Ascomycota</taxon>
        <taxon>Pezizomycotina</taxon>
        <taxon>Sordariomycetes</taxon>
        <taxon>Hypocreomycetidae</taxon>
        <taxon>Hypocreales</taxon>
        <taxon>Nectriaceae</taxon>
        <taxon>Thelonectria</taxon>
    </lineage>
</organism>
<gene>
    <name evidence="2" type="ORF">B0T10DRAFT_525097</name>
</gene>
<dbReference type="OrthoDB" id="5397087at2759"/>
<proteinExistence type="predicted"/>
<feature type="region of interest" description="Disordered" evidence="1">
    <location>
        <begin position="302"/>
        <end position="360"/>
    </location>
</feature>